<comment type="caution">
    <text evidence="2">The sequence shown here is derived from an EMBL/GenBank/DDBJ whole genome shotgun (WGS) entry which is preliminary data.</text>
</comment>
<evidence type="ECO:0000313" key="3">
    <source>
        <dbReference type="Proteomes" id="UP000828390"/>
    </source>
</evidence>
<reference evidence="2" key="2">
    <citation type="submission" date="2020-11" db="EMBL/GenBank/DDBJ databases">
        <authorList>
            <person name="McCartney M.A."/>
            <person name="Auch B."/>
            <person name="Kono T."/>
            <person name="Mallez S."/>
            <person name="Becker A."/>
            <person name="Gohl D.M."/>
            <person name="Silverstein K.A.T."/>
            <person name="Koren S."/>
            <person name="Bechman K.B."/>
            <person name="Herman A."/>
            <person name="Abrahante J.E."/>
            <person name="Garbe J."/>
        </authorList>
    </citation>
    <scope>NUCLEOTIDE SEQUENCE</scope>
    <source>
        <strain evidence="2">Duluth1</strain>
        <tissue evidence="2">Whole animal</tissue>
    </source>
</reference>
<reference evidence="2" key="1">
    <citation type="journal article" date="2019" name="bioRxiv">
        <title>The Genome of the Zebra Mussel, Dreissena polymorpha: A Resource for Invasive Species Research.</title>
        <authorList>
            <person name="McCartney M.A."/>
            <person name="Auch B."/>
            <person name="Kono T."/>
            <person name="Mallez S."/>
            <person name="Zhang Y."/>
            <person name="Obille A."/>
            <person name="Becker A."/>
            <person name="Abrahante J.E."/>
            <person name="Garbe J."/>
            <person name="Badalamenti J.P."/>
            <person name="Herman A."/>
            <person name="Mangelson H."/>
            <person name="Liachko I."/>
            <person name="Sullivan S."/>
            <person name="Sone E.D."/>
            <person name="Koren S."/>
            <person name="Silverstein K.A.T."/>
            <person name="Beckman K.B."/>
            <person name="Gohl D.M."/>
        </authorList>
    </citation>
    <scope>NUCLEOTIDE SEQUENCE</scope>
    <source>
        <strain evidence="2">Duluth1</strain>
        <tissue evidence="2">Whole animal</tissue>
    </source>
</reference>
<evidence type="ECO:0000256" key="1">
    <source>
        <dbReference type="SAM" id="MobiDB-lite"/>
    </source>
</evidence>
<organism evidence="2 3">
    <name type="scientific">Dreissena polymorpha</name>
    <name type="common">Zebra mussel</name>
    <name type="synonym">Mytilus polymorpha</name>
    <dbReference type="NCBI Taxonomy" id="45954"/>
    <lineage>
        <taxon>Eukaryota</taxon>
        <taxon>Metazoa</taxon>
        <taxon>Spiralia</taxon>
        <taxon>Lophotrochozoa</taxon>
        <taxon>Mollusca</taxon>
        <taxon>Bivalvia</taxon>
        <taxon>Autobranchia</taxon>
        <taxon>Heteroconchia</taxon>
        <taxon>Euheterodonta</taxon>
        <taxon>Imparidentia</taxon>
        <taxon>Neoheterodontei</taxon>
        <taxon>Myida</taxon>
        <taxon>Dreissenoidea</taxon>
        <taxon>Dreissenidae</taxon>
        <taxon>Dreissena</taxon>
    </lineage>
</organism>
<evidence type="ECO:0008006" key="4">
    <source>
        <dbReference type="Google" id="ProtNLM"/>
    </source>
</evidence>
<feature type="region of interest" description="Disordered" evidence="1">
    <location>
        <begin position="1"/>
        <end position="23"/>
    </location>
</feature>
<protein>
    <recommendedName>
        <fullName evidence="4">Reverse transcriptase</fullName>
    </recommendedName>
</protein>
<dbReference type="Proteomes" id="UP000828390">
    <property type="component" value="Unassembled WGS sequence"/>
</dbReference>
<keyword evidence="3" id="KW-1185">Reference proteome</keyword>
<proteinExistence type="predicted"/>
<name>A0A9D4BR36_DREPO</name>
<sequence length="149" mass="16484">MSRPTGRAKEGHLRGAVDPGEPLAPTEIYSLTKKFVVGEWNLRTDNLSSRRHTFTRTAKTLRPPDRYSAKYVLGIDPACSRCQEPHTAPHMLLHCPNHKAQSDHLKAALHSHGLVLNLSKVLDPKGAARGVVFSALAKYLLDCQITDKI</sequence>
<gene>
    <name evidence="2" type="ORF">DPMN_079232</name>
</gene>
<accession>A0A9D4BR36</accession>
<dbReference type="AlphaFoldDB" id="A0A9D4BR36"/>
<dbReference type="EMBL" id="JAIWYP010000015">
    <property type="protein sequence ID" value="KAH3704176.1"/>
    <property type="molecule type" value="Genomic_DNA"/>
</dbReference>
<evidence type="ECO:0000313" key="2">
    <source>
        <dbReference type="EMBL" id="KAH3704176.1"/>
    </source>
</evidence>